<dbReference type="OrthoDB" id="6359816at2759"/>
<dbReference type="PANTHER" id="PTHR24410">
    <property type="entry name" value="HL07962P-RELATED"/>
    <property type="match status" value="1"/>
</dbReference>
<protein>
    <submittedName>
        <fullName evidence="3">5125_t:CDS:1</fullName>
    </submittedName>
</protein>
<dbReference type="PANTHER" id="PTHR24410:SF23">
    <property type="entry name" value="BTB DOMAIN-CONTAINING PROTEIN-RELATED"/>
    <property type="match status" value="1"/>
</dbReference>
<dbReference type="EMBL" id="CAJVPV010009408">
    <property type="protein sequence ID" value="CAG8641303.1"/>
    <property type="molecule type" value="Genomic_DNA"/>
</dbReference>
<dbReference type="InterPro" id="IPR000210">
    <property type="entry name" value="BTB/POZ_dom"/>
</dbReference>
<dbReference type="PROSITE" id="PS50097">
    <property type="entry name" value="BTB"/>
    <property type="match status" value="1"/>
</dbReference>
<sequence length="463" mass="53331">MSYHLLVKLSRDISQLFDTAAYYDVIIRVGKGADAKEFQAHSLILRARSTYFRGNLRGDSVYDKILIDKSNITPAVFEVILKYIYSGKVDFMNCEGQQTFDLLYAAKELGLFEILESIQDHLIYQQTEWMDANFVTHFRTIFSHDSFKSLQVHYTTKIAQNPLSIFENPKCFNPEILRSLDNSGCIKLNEAMWGFIVNWARSQIPRLGNQVSGWQREDWIEFKEILASCIPWKSVKSLNWNEFNDLLIPCEPFLPQAEFEESLKHHLIKACGSSTAISSPISIQFNGTTLNICHATLLASWIDRRGDNPYRPAEIPYEFKLVVRGRRDGFSPETFHQKCEGIPRTITVFKINNSALCGGYNPLDWKYGHTTSDSFVFYFDHDRADIERLNGFAIQKRQGYGPCFGEELIAFPDGKRAIMMKVDEGLESLQVIDYEVFQIMDKPRRSNFASTAHDKNVNTHKKR</sequence>
<accession>A0A9N9GX95</accession>
<dbReference type="Pfam" id="PF07534">
    <property type="entry name" value="TLD"/>
    <property type="match status" value="1"/>
</dbReference>
<name>A0A9N9GX95_9GLOM</name>
<dbReference type="InterPro" id="IPR011333">
    <property type="entry name" value="SKP1/BTB/POZ_sf"/>
</dbReference>
<evidence type="ECO:0000259" key="1">
    <source>
        <dbReference type="PROSITE" id="PS50097"/>
    </source>
</evidence>
<dbReference type="InterPro" id="IPR006571">
    <property type="entry name" value="TLDc_dom"/>
</dbReference>
<feature type="domain" description="BTB" evidence="1">
    <location>
        <begin position="23"/>
        <end position="93"/>
    </location>
</feature>
<gene>
    <name evidence="3" type="ORF">AMORRO_LOCUS9526</name>
</gene>
<proteinExistence type="predicted"/>
<dbReference type="InterPro" id="IPR051481">
    <property type="entry name" value="BTB-POZ/Galectin-3-binding"/>
</dbReference>
<dbReference type="AlphaFoldDB" id="A0A9N9GX95"/>
<dbReference type="SMART" id="SM00225">
    <property type="entry name" value="BTB"/>
    <property type="match status" value="1"/>
</dbReference>
<dbReference type="PROSITE" id="PS51886">
    <property type="entry name" value="TLDC"/>
    <property type="match status" value="1"/>
</dbReference>
<dbReference type="Gene3D" id="3.30.710.10">
    <property type="entry name" value="Potassium Channel Kv1.1, Chain A"/>
    <property type="match status" value="1"/>
</dbReference>
<evidence type="ECO:0000313" key="4">
    <source>
        <dbReference type="Proteomes" id="UP000789342"/>
    </source>
</evidence>
<dbReference type="Pfam" id="PF00651">
    <property type="entry name" value="BTB"/>
    <property type="match status" value="1"/>
</dbReference>
<organism evidence="3 4">
    <name type="scientific">Acaulospora morrowiae</name>
    <dbReference type="NCBI Taxonomy" id="94023"/>
    <lineage>
        <taxon>Eukaryota</taxon>
        <taxon>Fungi</taxon>
        <taxon>Fungi incertae sedis</taxon>
        <taxon>Mucoromycota</taxon>
        <taxon>Glomeromycotina</taxon>
        <taxon>Glomeromycetes</taxon>
        <taxon>Diversisporales</taxon>
        <taxon>Acaulosporaceae</taxon>
        <taxon>Acaulospora</taxon>
    </lineage>
</organism>
<keyword evidence="4" id="KW-1185">Reference proteome</keyword>
<comment type="caution">
    <text evidence="3">The sequence shown here is derived from an EMBL/GenBank/DDBJ whole genome shotgun (WGS) entry which is preliminary data.</text>
</comment>
<evidence type="ECO:0000259" key="2">
    <source>
        <dbReference type="PROSITE" id="PS51886"/>
    </source>
</evidence>
<dbReference type="SUPFAM" id="SSF54695">
    <property type="entry name" value="POZ domain"/>
    <property type="match status" value="1"/>
</dbReference>
<evidence type="ECO:0000313" key="3">
    <source>
        <dbReference type="EMBL" id="CAG8641303.1"/>
    </source>
</evidence>
<feature type="domain" description="TLDc" evidence="2">
    <location>
        <begin position="288"/>
        <end position="440"/>
    </location>
</feature>
<dbReference type="Proteomes" id="UP000789342">
    <property type="component" value="Unassembled WGS sequence"/>
</dbReference>
<reference evidence="3" key="1">
    <citation type="submission" date="2021-06" db="EMBL/GenBank/DDBJ databases">
        <authorList>
            <person name="Kallberg Y."/>
            <person name="Tangrot J."/>
            <person name="Rosling A."/>
        </authorList>
    </citation>
    <scope>NUCLEOTIDE SEQUENCE</scope>
    <source>
        <strain evidence="3">CL551</strain>
    </source>
</reference>